<protein>
    <submittedName>
        <fullName evidence="4">Polyketide synthase modules and related proteins</fullName>
    </submittedName>
</protein>
<gene>
    <name evidence="4" type="ORF">MNBD_CHLOROFLEXI01-4776</name>
</gene>
<feature type="domain" description="Carrier" evidence="3">
    <location>
        <begin position="320"/>
        <end position="395"/>
    </location>
</feature>
<proteinExistence type="predicted"/>
<dbReference type="EMBL" id="UOEU01000326">
    <property type="protein sequence ID" value="VAW32146.1"/>
    <property type="molecule type" value="Genomic_DNA"/>
</dbReference>
<dbReference type="InterPro" id="IPR001031">
    <property type="entry name" value="Thioesterase"/>
</dbReference>
<keyword evidence="2" id="KW-0597">Phosphoprotein</keyword>
<dbReference type="GO" id="GO:0043041">
    <property type="term" value="P:amino acid activation for nonribosomal peptide biosynthetic process"/>
    <property type="evidence" value="ECO:0007669"/>
    <property type="project" value="TreeGrafter"/>
</dbReference>
<dbReference type="Pfam" id="PF00975">
    <property type="entry name" value="Thioesterase"/>
    <property type="match status" value="1"/>
</dbReference>
<dbReference type="GO" id="GO:0005737">
    <property type="term" value="C:cytoplasm"/>
    <property type="evidence" value="ECO:0007669"/>
    <property type="project" value="TreeGrafter"/>
</dbReference>
<feature type="non-terminal residue" evidence="4">
    <location>
        <position position="1"/>
    </location>
</feature>
<dbReference type="SUPFAM" id="SSF52777">
    <property type="entry name" value="CoA-dependent acyltransferases"/>
    <property type="match status" value="1"/>
</dbReference>
<dbReference type="InterPro" id="IPR001242">
    <property type="entry name" value="Condensation_dom"/>
</dbReference>
<name>A0A3B0VJ59_9ZZZZ</name>
<dbReference type="SUPFAM" id="SSF47336">
    <property type="entry name" value="ACP-like"/>
    <property type="match status" value="1"/>
</dbReference>
<dbReference type="SUPFAM" id="SSF53474">
    <property type="entry name" value="alpha/beta-Hydrolases"/>
    <property type="match status" value="1"/>
</dbReference>
<dbReference type="Gene3D" id="1.10.1200.10">
    <property type="entry name" value="ACP-like"/>
    <property type="match status" value="1"/>
</dbReference>
<reference evidence="4" key="1">
    <citation type="submission" date="2018-06" db="EMBL/GenBank/DDBJ databases">
        <authorList>
            <person name="Zhirakovskaya E."/>
        </authorList>
    </citation>
    <scope>NUCLEOTIDE SEQUENCE</scope>
</reference>
<evidence type="ECO:0000256" key="2">
    <source>
        <dbReference type="ARBA" id="ARBA00022553"/>
    </source>
</evidence>
<dbReference type="GO" id="GO:0003824">
    <property type="term" value="F:catalytic activity"/>
    <property type="evidence" value="ECO:0007669"/>
    <property type="project" value="InterPro"/>
</dbReference>
<dbReference type="PANTHER" id="PTHR45527">
    <property type="entry name" value="NONRIBOSOMAL PEPTIDE SYNTHETASE"/>
    <property type="match status" value="1"/>
</dbReference>
<evidence type="ECO:0000313" key="4">
    <source>
        <dbReference type="EMBL" id="VAW32146.1"/>
    </source>
</evidence>
<dbReference type="InterPro" id="IPR036736">
    <property type="entry name" value="ACP-like_sf"/>
</dbReference>
<dbReference type="Gene3D" id="3.30.559.30">
    <property type="entry name" value="Nonribosomal peptide synthetase, condensation domain"/>
    <property type="match status" value="1"/>
</dbReference>
<sequence length="674" mass="77268">ASAFNVYRFVTQTYEQHLSGNMEKELPQVTPFQTYLEYERKYRESKHYQRAGRYWQQKLSDGIEPLRFFGRPSAKKTTITHRLDIELDGERAAQLNALAKDERFKDLTQEMTMFNILASLFFGLIYHLTNNKRLTFLTPMHNRPTPAFRQIIGLLMELAPFVVNIKEDETLASLIQQLKGQTRGVMRFAQYGSSIALNNKVHDLMFNYHKRPLLTFNNQPVEQEHLHVAHSGDSLALHIHEFEGSGLFKLKFDFHSDVFTEEERNTTVALFYALLDAFLADVDQPLSEIALPWSAVQTRVQTAVSPPESSQGKTKTPFRPPRDYLELDLKHLWETILGVSRISIHDNFFDLGGTSWQAMTLFAEIEKLTGHYLPLATLVQSGTIAELAETLRQQSGKEAWPTLVTIQEGLPTEKPLYLVHGGGGHVLVFTKLARHLPPEQPVFAFQAKGLDGKTRPLRTIEEMAAHYVKALLDHQPEGPFQLGGYSMGGAIAFEIAQQLQAQGHQVDFVGIIDTPAQHPRLKWVRVYTKLMARLFHFSPAREQIMFVRNRHRFWVGLRRVLANQKSRLAQKANRPQADSNQSREDARVQKITMVNNRAFFCYIPRYYPSWVTLFKSTEGYQDIYRDTKDPLMGWQHVSQGVDVHLLEGTHNQIMDEPRVQALAIAFMKALQKGV</sequence>
<dbReference type="InterPro" id="IPR029058">
    <property type="entry name" value="AB_hydrolase_fold"/>
</dbReference>
<dbReference type="PROSITE" id="PS50075">
    <property type="entry name" value="CARRIER"/>
    <property type="match status" value="1"/>
</dbReference>
<dbReference type="Pfam" id="PF00550">
    <property type="entry name" value="PP-binding"/>
    <property type="match status" value="1"/>
</dbReference>
<dbReference type="InterPro" id="IPR009081">
    <property type="entry name" value="PP-bd_ACP"/>
</dbReference>
<dbReference type="Gene3D" id="3.40.50.1820">
    <property type="entry name" value="alpha/beta hydrolase"/>
    <property type="match status" value="1"/>
</dbReference>
<evidence type="ECO:0000259" key="3">
    <source>
        <dbReference type="PROSITE" id="PS50075"/>
    </source>
</evidence>
<accession>A0A3B0VJ59</accession>
<dbReference type="SMART" id="SM00823">
    <property type="entry name" value="PKS_PP"/>
    <property type="match status" value="1"/>
</dbReference>
<dbReference type="Pfam" id="PF00668">
    <property type="entry name" value="Condensation"/>
    <property type="match status" value="1"/>
</dbReference>
<evidence type="ECO:0000256" key="1">
    <source>
        <dbReference type="ARBA" id="ARBA00022450"/>
    </source>
</evidence>
<dbReference type="PANTHER" id="PTHR45527:SF1">
    <property type="entry name" value="FATTY ACID SYNTHASE"/>
    <property type="match status" value="1"/>
</dbReference>
<dbReference type="GO" id="GO:0044550">
    <property type="term" value="P:secondary metabolite biosynthetic process"/>
    <property type="evidence" value="ECO:0007669"/>
    <property type="project" value="TreeGrafter"/>
</dbReference>
<dbReference type="AlphaFoldDB" id="A0A3B0VJ59"/>
<organism evidence="4">
    <name type="scientific">hydrothermal vent metagenome</name>
    <dbReference type="NCBI Taxonomy" id="652676"/>
    <lineage>
        <taxon>unclassified sequences</taxon>
        <taxon>metagenomes</taxon>
        <taxon>ecological metagenomes</taxon>
    </lineage>
</organism>
<keyword evidence="1" id="KW-0596">Phosphopantetheine</keyword>
<dbReference type="GO" id="GO:0031177">
    <property type="term" value="F:phosphopantetheine binding"/>
    <property type="evidence" value="ECO:0007669"/>
    <property type="project" value="InterPro"/>
</dbReference>
<dbReference type="InterPro" id="IPR020806">
    <property type="entry name" value="PKS_PP-bd"/>
</dbReference>